<gene>
    <name evidence="1" type="ORF">FMOSSE_LOCUS11845</name>
</gene>
<dbReference type="EMBL" id="CAJVPP010005024">
    <property type="protein sequence ID" value="CAG8658914.1"/>
    <property type="molecule type" value="Genomic_DNA"/>
</dbReference>
<dbReference type="Proteomes" id="UP000789375">
    <property type="component" value="Unassembled WGS sequence"/>
</dbReference>
<evidence type="ECO:0000313" key="2">
    <source>
        <dbReference type="Proteomes" id="UP000789375"/>
    </source>
</evidence>
<evidence type="ECO:0000313" key="1">
    <source>
        <dbReference type="EMBL" id="CAG8658914.1"/>
    </source>
</evidence>
<dbReference type="AlphaFoldDB" id="A0A9N9E3U0"/>
<comment type="caution">
    <text evidence="1">The sequence shown here is derived from an EMBL/GenBank/DDBJ whole genome shotgun (WGS) entry which is preliminary data.</text>
</comment>
<name>A0A9N9E3U0_FUNMO</name>
<organism evidence="1 2">
    <name type="scientific">Funneliformis mosseae</name>
    <name type="common">Endomycorrhizal fungus</name>
    <name type="synonym">Glomus mosseae</name>
    <dbReference type="NCBI Taxonomy" id="27381"/>
    <lineage>
        <taxon>Eukaryota</taxon>
        <taxon>Fungi</taxon>
        <taxon>Fungi incertae sedis</taxon>
        <taxon>Mucoromycota</taxon>
        <taxon>Glomeromycotina</taxon>
        <taxon>Glomeromycetes</taxon>
        <taxon>Glomerales</taxon>
        <taxon>Glomeraceae</taxon>
        <taxon>Funneliformis</taxon>
    </lineage>
</organism>
<reference evidence="1" key="1">
    <citation type="submission" date="2021-06" db="EMBL/GenBank/DDBJ databases">
        <authorList>
            <person name="Kallberg Y."/>
            <person name="Tangrot J."/>
            <person name="Rosling A."/>
        </authorList>
    </citation>
    <scope>NUCLEOTIDE SEQUENCE</scope>
    <source>
        <strain evidence="1">87-6 pot B 2015</strain>
    </source>
</reference>
<proteinExistence type="predicted"/>
<protein>
    <submittedName>
        <fullName evidence="1">14839_t:CDS:1</fullName>
    </submittedName>
</protein>
<keyword evidence="2" id="KW-1185">Reference proteome</keyword>
<accession>A0A9N9E3U0</accession>
<sequence length="113" mass="13178">MVNGGGLRSVEMWITKQQLFIVLGREFESSVGSVDMLLRLLSIPNGPMFRSNFLFRVWRECFLMRVVESVLWKNQQFCLGAFEIHMGQLNIQRSIIFVKTVDKSCLNIDKQYI</sequence>